<evidence type="ECO:0008006" key="4">
    <source>
        <dbReference type="Google" id="ProtNLM"/>
    </source>
</evidence>
<reference evidence="2" key="2">
    <citation type="submission" date="2025-05" db="UniProtKB">
        <authorList>
            <consortium name="EnsemblMetazoa"/>
        </authorList>
    </citation>
    <scope>IDENTIFICATION</scope>
    <source>
        <strain evidence="2">Foshan</strain>
    </source>
</reference>
<name>A0ABM1ZTR0_AEDAL</name>
<evidence type="ECO:0000313" key="3">
    <source>
        <dbReference type="Proteomes" id="UP000069940"/>
    </source>
</evidence>
<dbReference type="Gene3D" id="1.10.287.1490">
    <property type="match status" value="1"/>
</dbReference>
<dbReference type="Proteomes" id="UP000069940">
    <property type="component" value="Unassembled WGS sequence"/>
</dbReference>
<dbReference type="GeneID" id="134290898"/>
<feature type="region of interest" description="Disordered" evidence="1">
    <location>
        <begin position="380"/>
        <end position="428"/>
    </location>
</feature>
<dbReference type="EnsemblMetazoa" id="AALFPA23_021577.R31912">
    <property type="protein sequence ID" value="AALFPA23_021577.P31912"/>
    <property type="gene ID" value="AALFPA23_021577"/>
</dbReference>
<keyword evidence="3" id="KW-1185">Reference proteome</keyword>
<dbReference type="RefSeq" id="XP_062714107.1">
    <property type="nucleotide sequence ID" value="XM_062858123.1"/>
</dbReference>
<feature type="compositionally biased region" description="Polar residues" evidence="1">
    <location>
        <begin position="380"/>
        <end position="421"/>
    </location>
</feature>
<evidence type="ECO:0000313" key="2">
    <source>
        <dbReference type="EnsemblMetazoa" id="AALFPA23_021577.P31912"/>
    </source>
</evidence>
<reference evidence="3" key="1">
    <citation type="journal article" date="2015" name="Proc. Natl. Acad. Sci. U.S.A.">
        <title>Genome sequence of the Asian Tiger mosquito, Aedes albopictus, reveals insights into its biology, genetics, and evolution.</title>
        <authorList>
            <person name="Chen X.G."/>
            <person name="Jiang X."/>
            <person name="Gu J."/>
            <person name="Xu M."/>
            <person name="Wu Y."/>
            <person name="Deng Y."/>
            <person name="Zhang C."/>
            <person name="Bonizzoni M."/>
            <person name="Dermauw W."/>
            <person name="Vontas J."/>
            <person name="Armbruster P."/>
            <person name="Huang X."/>
            <person name="Yang Y."/>
            <person name="Zhang H."/>
            <person name="He W."/>
            <person name="Peng H."/>
            <person name="Liu Y."/>
            <person name="Wu K."/>
            <person name="Chen J."/>
            <person name="Lirakis M."/>
            <person name="Topalis P."/>
            <person name="Van Leeuwen T."/>
            <person name="Hall A.B."/>
            <person name="Jiang X."/>
            <person name="Thorpe C."/>
            <person name="Mueller R.L."/>
            <person name="Sun C."/>
            <person name="Waterhouse R.M."/>
            <person name="Yan G."/>
            <person name="Tu Z.J."/>
            <person name="Fang X."/>
            <person name="James A.A."/>
        </authorList>
    </citation>
    <scope>NUCLEOTIDE SEQUENCE [LARGE SCALE GENOMIC DNA]</scope>
    <source>
        <strain evidence="3">Foshan</strain>
    </source>
</reference>
<proteinExistence type="predicted"/>
<evidence type="ECO:0000256" key="1">
    <source>
        <dbReference type="SAM" id="MobiDB-lite"/>
    </source>
</evidence>
<sequence length="428" mass="48633">MDPHGNYGELIVLRMEPVNGKMPDHPFTLRQSIEKRVNGKIEGAISESQGRSYALKVRSRHHLEKLLTMSQLIDGTPVKVSYHPGLNSTRCVISCRDLMKMTDDNEVLECLRDQNITGIRRITRKVGEHREFTPTVILTVGGTTIPEHIDIGYQRVRTRPYYPAPMVCYQCYHFGHTKQRCQKQLPTCGNCNQEHEVTQDTRCQNPAYCGRCSSNDHSVSSRKCPMYQNEDTIQHIRVDRGLSYPEARRVFEASTGQRSFAGIASHSKDKTISDLSAKLETLSGQMAQKDAQIKALEDKMSTGNTSTSSTDFQRLEQMIINLQKEIQKKDERILTLEKALEKDSRIDLVRKHGTIEDLVAKVSALQETVNRKDQEIQDLRASNKTARASIETTSKPQRQQTAKKMVPNATTSTQEHNSQKPTCEKYLR</sequence>
<protein>
    <recommendedName>
        <fullName evidence="4">CCHC-type domain-containing protein</fullName>
    </recommendedName>
</protein>
<accession>A0ABM1ZTR0</accession>
<organism evidence="2 3">
    <name type="scientific">Aedes albopictus</name>
    <name type="common">Asian tiger mosquito</name>
    <name type="synonym">Stegomyia albopicta</name>
    <dbReference type="NCBI Taxonomy" id="7160"/>
    <lineage>
        <taxon>Eukaryota</taxon>
        <taxon>Metazoa</taxon>
        <taxon>Ecdysozoa</taxon>
        <taxon>Arthropoda</taxon>
        <taxon>Hexapoda</taxon>
        <taxon>Insecta</taxon>
        <taxon>Pterygota</taxon>
        <taxon>Neoptera</taxon>
        <taxon>Endopterygota</taxon>
        <taxon>Diptera</taxon>
        <taxon>Nematocera</taxon>
        <taxon>Culicoidea</taxon>
        <taxon>Culicidae</taxon>
        <taxon>Culicinae</taxon>
        <taxon>Aedini</taxon>
        <taxon>Aedes</taxon>
        <taxon>Stegomyia</taxon>
    </lineage>
</organism>